<gene>
    <name evidence="1" type="ORF">GON26_09685</name>
</gene>
<reference evidence="1 2" key="1">
    <citation type="submission" date="2019-12" db="EMBL/GenBank/DDBJ databases">
        <authorList>
            <person name="Kim Y.S."/>
        </authorList>
    </citation>
    <scope>NUCLEOTIDE SEQUENCE [LARGE SCALE GENOMIC DNA]</scope>
    <source>
        <strain evidence="1 2">GA093</strain>
    </source>
</reference>
<sequence length="180" mass="21021">MSEFEKLTDKINLIGSPTENEFTENKWELFENTNGIKFPAAYKNFINYYGTGCLCELIWVLNPFSNSKRFNLLSYLEDKKKAFTTFEEITKEKYPYSLFHEGKGILPFAFTDNGDTFYWEITSSKSKEYKILLFDGRELLIEEYSIGFSELLLQILNKSLKTNIINKDDIRGCNFNPLSV</sequence>
<dbReference type="SUPFAM" id="SSF160631">
    <property type="entry name" value="SMI1/KNR4-like"/>
    <property type="match status" value="1"/>
</dbReference>
<name>A0A6I4NUD0_9FLAO</name>
<organism evidence="1 2">
    <name type="scientific">Flavobacterium hydrocarbonoxydans</name>
    <dbReference type="NCBI Taxonomy" id="2683249"/>
    <lineage>
        <taxon>Bacteria</taxon>
        <taxon>Pseudomonadati</taxon>
        <taxon>Bacteroidota</taxon>
        <taxon>Flavobacteriia</taxon>
        <taxon>Flavobacteriales</taxon>
        <taxon>Flavobacteriaceae</taxon>
        <taxon>Flavobacterium</taxon>
    </lineage>
</organism>
<accession>A0A6I4NUD0</accession>
<dbReference type="AlphaFoldDB" id="A0A6I4NUD0"/>
<dbReference type="EMBL" id="WSTB01000004">
    <property type="protein sequence ID" value="MWB94634.1"/>
    <property type="molecule type" value="Genomic_DNA"/>
</dbReference>
<comment type="caution">
    <text evidence="1">The sequence shown here is derived from an EMBL/GenBank/DDBJ whole genome shotgun (WGS) entry which is preliminary data.</text>
</comment>
<dbReference type="Proteomes" id="UP000471501">
    <property type="component" value="Unassembled WGS sequence"/>
</dbReference>
<evidence type="ECO:0000313" key="1">
    <source>
        <dbReference type="EMBL" id="MWB94634.1"/>
    </source>
</evidence>
<dbReference type="RefSeq" id="WP_160374601.1">
    <property type="nucleotide sequence ID" value="NZ_WSTB01000004.1"/>
</dbReference>
<keyword evidence="2" id="KW-1185">Reference proteome</keyword>
<proteinExistence type="predicted"/>
<dbReference type="InterPro" id="IPR037883">
    <property type="entry name" value="Knr4/Smi1-like_sf"/>
</dbReference>
<evidence type="ECO:0008006" key="3">
    <source>
        <dbReference type="Google" id="ProtNLM"/>
    </source>
</evidence>
<protein>
    <recommendedName>
        <fullName evidence="3">SMI1/KNR4 family protein</fullName>
    </recommendedName>
</protein>
<evidence type="ECO:0000313" key="2">
    <source>
        <dbReference type="Proteomes" id="UP000471501"/>
    </source>
</evidence>
<dbReference type="Pfam" id="PF14568">
    <property type="entry name" value="SUKH_6"/>
    <property type="match status" value="1"/>
</dbReference>
<dbReference type="Gene3D" id="3.40.1580.10">
    <property type="entry name" value="SMI1/KNR4-like"/>
    <property type="match status" value="1"/>
</dbReference>